<dbReference type="RefSeq" id="WP_122099640.1">
    <property type="nucleotide sequence ID" value="NZ_JAMOHS010000028.1"/>
</dbReference>
<reference evidence="1 2" key="1">
    <citation type="submission" date="2018-10" db="EMBL/GenBank/DDBJ databases">
        <title>Pseudomonas songnenensis NEAU-ST5-5(T) genome.</title>
        <authorList>
            <person name="Pengp J."/>
            <person name="Liu Z.-P."/>
        </authorList>
    </citation>
    <scope>NUCLEOTIDE SEQUENCE [LARGE SCALE GENOMIC DNA]</scope>
    <source>
        <strain evidence="1 2">NEAU-ST5-5</strain>
    </source>
</reference>
<protein>
    <submittedName>
        <fullName evidence="1">Uncharacterized protein</fullName>
    </submittedName>
</protein>
<name>A0ABX9UQL1_9PSED</name>
<dbReference type="Proteomes" id="UP000279228">
    <property type="component" value="Unassembled WGS sequence"/>
</dbReference>
<gene>
    <name evidence="1" type="ORF">EA798_16585</name>
</gene>
<comment type="caution">
    <text evidence="1">The sequence shown here is derived from an EMBL/GenBank/DDBJ whole genome shotgun (WGS) entry which is preliminary data.</text>
</comment>
<accession>A0ABX9UQL1</accession>
<dbReference type="EMBL" id="RFFN01000006">
    <property type="protein sequence ID" value="RMH95409.1"/>
    <property type="molecule type" value="Genomic_DNA"/>
</dbReference>
<proteinExistence type="predicted"/>
<evidence type="ECO:0000313" key="2">
    <source>
        <dbReference type="Proteomes" id="UP000279228"/>
    </source>
</evidence>
<organism evidence="1 2">
    <name type="scientific">Pseudomonas songnenensis</name>
    <dbReference type="NCBI Taxonomy" id="1176259"/>
    <lineage>
        <taxon>Bacteria</taxon>
        <taxon>Pseudomonadati</taxon>
        <taxon>Pseudomonadota</taxon>
        <taxon>Gammaproteobacteria</taxon>
        <taxon>Pseudomonadales</taxon>
        <taxon>Pseudomonadaceae</taxon>
        <taxon>Pseudomonas</taxon>
    </lineage>
</organism>
<keyword evidence="2" id="KW-1185">Reference proteome</keyword>
<evidence type="ECO:0000313" key="1">
    <source>
        <dbReference type="EMBL" id="RMH95409.1"/>
    </source>
</evidence>
<sequence>MTTDELIEALEPFARESDLWHGTIKDSHEICTAGCPDDLDNPERFITVGDLRRLKQIHDALLAEQERKAA</sequence>